<keyword evidence="2" id="KW-0732">Signal</keyword>
<feature type="chain" id="PRO_5043859929" evidence="2">
    <location>
        <begin position="21"/>
        <end position="244"/>
    </location>
</feature>
<accession>A0A9Q8RGF0</accession>
<evidence type="ECO:0000256" key="2">
    <source>
        <dbReference type="SAM" id="SignalP"/>
    </source>
</evidence>
<protein>
    <submittedName>
        <fullName evidence="3">Uncharacterized protein</fullName>
    </submittedName>
</protein>
<sequence length="244" mass="28371">MRIFAFLLFSILIPTTLLFAQLPDETSTPNRRQPTNTTQQAINLLEGFAESSWGESYANLREKFLSLSTNPQNDEKVEIVYEDKEKTLLIRRNGILYSYRFYSTPKIVTESRPKDQRQPVTAENKSEMEEENHSSPGVLFSVGVLFRYLPGKEVQQKLEQKYGKPKKESLAENKIGGAVLWEKTDEKQSPPKGGYVVQWKEAYKKMPFTRRVDYFSSSIKFQIEKEYKEFFSAEEIKTLRDLIP</sequence>
<dbReference type="RefSeq" id="WP_004424163.1">
    <property type="nucleotide sequence ID" value="NZ_CP091940.1"/>
</dbReference>
<organism evidence="3 4">
    <name type="scientific">Leptospira noguchii</name>
    <dbReference type="NCBI Taxonomy" id="28182"/>
    <lineage>
        <taxon>Bacteria</taxon>
        <taxon>Pseudomonadati</taxon>
        <taxon>Spirochaetota</taxon>
        <taxon>Spirochaetia</taxon>
        <taxon>Leptospirales</taxon>
        <taxon>Leptospiraceae</taxon>
        <taxon>Leptospira</taxon>
    </lineage>
</organism>
<feature type="region of interest" description="Disordered" evidence="1">
    <location>
        <begin position="110"/>
        <end position="133"/>
    </location>
</feature>
<evidence type="ECO:0000313" key="4">
    <source>
        <dbReference type="Proteomes" id="UP000829829"/>
    </source>
</evidence>
<reference evidence="3" key="1">
    <citation type="submission" date="2022-02" db="EMBL/GenBank/DDBJ databases">
        <title>The genetically variable rfb locus in Leptospira is a mobile cassette and a molecular signature of serovar identity.</title>
        <authorList>
            <person name="Nieves C."/>
            <person name="Vincent A.T."/>
            <person name="Zarantonelli L."/>
            <person name="Picardeau M."/>
            <person name="Veyrier F.J."/>
            <person name="Buschiazzo A."/>
        </authorList>
    </citation>
    <scope>NUCLEOTIDE SEQUENCE</scope>
    <source>
        <strain evidence="3">IP1512017</strain>
    </source>
</reference>
<name>A0A9Q8RGF0_9LEPT</name>
<dbReference type="AlphaFoldDB" id="A0A9Q8RGF0"/>
<evidence type="ECO:0000313" key="3">
    <source>
        <dbReference type="EMBL" id="UOG55156.1"/>
    </source>
</evidence>
<gene>
    <name evidence="3" type="ORF">MAL03_09405</name>
</gene>
<dbReference type="Proteomes" id="UP000829829">
    <property type="component" value="Chromosome 1"/>
</dbReference>
<dbReference type="EMBL" id="CP091957">
    <property type="protein sequence ID" value="UOG55156.1"/>
    <property type="molecule type" value="Genomic_DNA"/>
</dbReference>
<proteinExistence type="predicted"/>
<evidence type="ECO:0000256" key="1">
    <source>
        <dbReference type="SAM" id="MobiDB-lite"/>
    </source>
</evidence>
<feature type="signal peptide" evidence="2">
    <location>
        <begin position="1"/>
        <end position="20"/>
    </location>
</feature>
<feature type="compositionally biased region" description="Basic and acidic residues" evidence="1">
    <location>
        <begin position="124"/>
        <end position="133"/>
    </location>
</feature>